<protein>
    <recommendedName>
        <fullName evidence="1">HEPN AbiU2-like domain-containing protein</fullName>
    </recommendedName>
</protein>
<proteinExistence type="predicted"/>
<dbReference type="Pfam" id="PF18734">
    <property type="entry name" value="HEPN_AbiU2"/>
    <property type="match status" value="1"/>
</dbReference>
<name>A0A1H2SVW3_9GAMM</name>
<dbReference type="EMBL" id="FNNI01000001">
    <property type="protein sequence ID" value="SDW35742.1"/>
    <property type="molecule type" value="Genomic_DNA"/>
</dbReference>
<accession>A0A1H2SVW3</accession>
<sequence length="242" mass="27766">MTISQQKKKIEHLAEAIVGKYFMADQERALMEPIVSDESIIKHWDNSLAAHGLEALRMSLYMSVLSAMNSLLFDNYAKTASLYNVCKMLEDERLVGLLREAYCKPLEINHLNDDLDEEAKRVIETSINAEHRELASDDFDQRLKAVREGYERLCKSSLAERVQNARDRMVAHYQVTSLEGERRLYNPADFGLKWGDASEIMAQAKVIIFDVPLIVSGRWYCVDDYVLGHKDIAAQFWNRASD</sequence>
<evidence type="ECO:0000313" key="3">
    <source>
        <dbReference type="Proteomes" id="UP000198500"/>
    </source>
</evidence>
<feature type="domain" description="HEPN AbiU2-like" evidence="1">
    <location>
        <begin position="8"/>
        <end position="224"/>
    </location>
</feature>
<evidence type="ECO:0000259" key="1">
    <source>
        <dbReference type="Pfam" id="PF18734"/>
    </source>
</evidence>
<gene>
    <name evidence="2" type="ORF">SAMN05443545_101671</name>
</gene>
<dbReference type="InterPro" id="IPR040704">
    <property type="entry name" value="HEPN_AbiU2"/>
</dbReference>
<keyword evidence="3" id="KW-1185">Reference proteome</keyword>
<dbReference type="RefSeq" id="WP_092568043.1">
    <property type="nucleotide sequence ID" value="NZ_BMXH01000001.1"/>
</dbReference>
<dbReference type="AlphaFoldDB" id="A0A1H2SVW3"/>
<reference evidence="2 3" key="1">
    <citation type="submission" date="2016-10" db="EMBL/GenBank/DDBJ databases">
        <authorList>
            <person name="de Groot N.N."/>
        </authorList>
    </citation>
    <scope>NUCLEOTIDE SEQUENCE [LARGE SCALE GENOMIC DNA]</scope>
    <source>
        <strain evidence="2 3">DSM 19219</strain>
    </source>
</reference>
<dbReference type="STRING" id="574349.SAMN05443545_101671"/>
<organism evidence="2 3">
    <name type="scientific">Aidingimonas halophila</name>
    <dbReference type="NCBI Taxonomy" id="574349"/>
    <lineage>
        <taxon>Bacteria</taxon>
        <taxon>Pseudomonadati</taxon>
        <taxon>Pseudomonadota</taxon>
        <taxon>Gammaproteobacteria</taxon>
        <taxon>Oceanospirillales</taxon>
        <taxon>Halomonadaceae</taxon>
        <taxon>Aidingimonas</taxon>
    </lineage>
</organism>
<evidence type="ECO:0000313" key="2">
    <source>
        <dbReference type="EMBL" id="SDW35742.1"/>
    </source>
</evidence>
<dbReference type="Proteomes" id="UP000198500">
    <property type="component" value="Unassembled WGS sequence"/>
</dbReference>